<proteinExistence type="predicted"/>
<feature type="compositionally biased region" description="Acidic residues" evidence="1">
    <location>
        <begin position="750"/>
        <end position="774"/>
    </location>
</feature>
<feature type="compositionally biased region" description="Acidic residues" evidence="1">
    <location>
        <begin position="688"/>
        <end position="704"/>
    </location>
</feature>
<feature type="compositionally biased region" description="Basic and acidic residues" evidence="1">
    <location>
        <begin position="1106"/>
        <end position="1118"/>
    </location>
</feature>
<feature type="compositionally biased region" description="Acidic residues" evidence="1">
    <location>
        <begin position="581"/>
        <end position="628"/>
    </location>
</feature>
<feature type="compositionally biased region" description="Polar residues" evidence="1">
    <location>
        <begin position="566"/>
        <end position="577"/>
    </location>
</feature>
<feature type="region of interest" description="Disordered" evidence="1">
    <location>
        <begin position="1215"/>
        <end position="1286"/>
    </location>
</feature>
<accession>A0A2J6Q658</accession>
<dbReference type="InterPro" id="IPR011564">
    <property type="entry name" value="Telomer_end-bd_POT1/Cdc13"/>
</dbReference>
<dbReference type="GO" id="GO:0000723">
    <property type="term" value="P:telomere maintenance"/>
    <property type="evidence" value="ECO:0007669"/>
    <property type="project" value="InterPro"/>
</dbReference>
<evidence type="ECO:0000313" key="4">
    <source>
        <dbReference type="Proteomes" id="UP000235672"/>
    </source>
</evidence>
<feature type="compositionally biased region" description="Polar residues" evidence="1">
    <location>
        <begin position="895"/>
        <end position="907"/>
    </location>
</feature>
<feature type="compositionally biased region" description="Polar residues" evidence="1">
    <location>
        <begin position="936"/>
        <end position="970"/>
    </location>
</feature>
<dbReference type="Gene3D" id="2.40.50.140">
    <property type="entry name" value="Nucleic acid-binding proteins"/>
    <property type="match status" value="1"/>
</dbReference>
<feature type="domain" description="Telomeric single stranded DNA binding POT1/Cdc13" evidence="2">
    <location>
        <begin position="1346"/>
        <end position="1482"/>
    </location>
</feature>
<evidence type="ECO:0000313" key="3">
    <source>
        <dbReference type="EMBL" id="PMD21721.1"/>
    </source>
</evidence>
<name>A0A2J6Q658_9HELO</name>
<dbReference type="GO" id="GO:0000781">
    <property type="term" value="C:chromosome, telomeric region"/>
    <property type="evidence" value="ECO:0007669"/>
    <property type="project" value="InterPro"/>
</dbReference>
<dbReference type="Pfam" id="PF02765">
    <property type="entry name" value="POT1"/>
    <property type="match status" value="1"/>
</dbReference>
<gene>
    <name evidence="3" type="ORF">NA56DRAFT_645529</name>
</gene>
<feature type="compositionally biased region" description="Polar residues" evidence="1">
    <location>
        <begin position="1218"/>
        <end position="1232"/>
    </location>
</feature>
<reference evidence="3 4" key="1">
    <citation type="submission" date="2016-05" db="EMBL/GenBank/DDBJ databases">
        <title>A degradative enzymes factory behind the ericoid mycorrhizal symbiosis.</title>
        <authorList>
            <consortium name="DOE Joint Genome Institute"/>
            <person name="Martino E."/>
            <person name="Morin E."/>
            <person name="Grelet G."/>
            <person name="Kuo A."/>
            <person name="Kohler A."/>
            <person name="Daghino S."/>
            <person name="Barry K."/>
            <person name="Choi C."/>
            <person name="Cichocki N."/>
            <person name="Clum A."/>
            <person name="Copeland A."/>
            <person name="Hainaut M."/>
            <person name="Haridas S."/>
            <person name="Labutti K."/>
            <person name="Lindquist E."/>
            <person name="Lipzen A."/>
            <person name="Khouja H.-R."/>
            <person name="Murat C."/>
            <person name="Ohm R."/>
            <person name="Olson A."/>
            <person name="Spatafora J."/>
            <person name="Veneault-Fourrey C."/>
            <person name="Henrissat B."/>
            <person name="Grigoriev I."/>
            <person name="Martin F."/>
            <person name="Perotto S."/>
        </authorList>
    </citation>
    <scope>NUCLEOTIDE SEQUENCE [LARGE SCALE GENOMIC DNA]</scope>
    <source>
        <strain evidence="3 4">UAMH 7357</strain>
    </source>
</reference>
<dbReference type="SUPFAM" id="SSF50249">
    <property type="entry name" value="Nucleic acid-binding proteins"/>
    <property type="match status" value="1"/>
</dbReference>
<feature type="compositionally biased region" description="Acidic residues" evidence="1">
    <location>
        <begin position="1057"/>
        <end position="1078"/>
    </location>
</feature>
<dbReference type="EMBL" id="KZ613480">
    <property type="protein sequence ID" value="PMD21721.1"/>
    <property type="molecule type" value="Genomic_DNA"/>
</dbReference>
<dbReference type="OrthoDB" id="5363079at2759"/>
<sequence length="1512" mass="165293">MAQESSDATALQTTAHIPIAQLTPLLAAPASRSIKAVVTLTWPYSSATGSVAFLLSEPDFRLRRTRGQVRVQFSGSSAKEVAKSGIASGDLVVLSLDGVEWVHEGLTASTPGKGVEFELKFTERLALQFQQEDYQEVKTIEIDHPEAEPEVTAPLRIATPELAISPAASTITSSGPPDSATKPGDEFISPAFIKRARTSYGSLFDSDYDPFAEEDGSVRGKGRKRTRLSSTWRYSSRSPTPEAEEEVVESVAPPEVVAKSTPAMTDEGCQTVDLEDSGAAETLANFARQSINVGRDSYPFMNGIAAPKDLPQPVILFEDTLMTGESHVIPTQHMNGLQRMETNQMAPQSPHLQPVSPDFLSQVSPLLSKNTQFPANLQSPEGVENSHNLTVHPQIPHTDPQMTSADAEDLYGASPTGRRGEHTQVDVPDFHDLAENVNGREPPSFRGQYEFEDQYGHWQGSHHLSHHASPYPAAEAVGEGAQADRFYVEEGGEEVQQYDHVGIPEAHADMLHSHQYPEIDDGLPDPRLSEWGHGASSVPYPELQSHIIGLENETAMHPPQPRSVAMSRSQSGQSQVVDLTESSDEEEAGLVEGVVEDDGSLLEGGEGGEEGEDENNSLGEEDEQDEQVAEIVRGRHFPHTIPHEDDIEGDGSEGDESEGEEQYHDGDGSEENDDEIDERFNVGPGQEFYDEEEGSYESEDEDMEDARQPAVPQEPEVIDLLSSDDEDNGPPTQPKPANPAPSRFPQAPTEGEDESEASEEDEKPDAESGEDVEDSVPYTGLVELRIPTSSQEESAEEEDEILADERWQDNVDEDVEEHENKSEIEAEYKKGVARESLEEPSDDQPLEDRKGEDQDVVGVDIVSTEDQHLEQENLDDTVPAGDKSYVSAAIPGQFGRSQTSPTKSSLFHQMFNFDGANDDPEEDVSYPALPKDEPSSPASNKQADSQTHETFVQKSRTAQLPTPDATQSFGKTISTETSFTSTIEQQQGSNANTVNMETEQVEIIVETSAPLDVGVEIRTLQTETTTVTTETTQIKIDDEDVEMTQENTLEAIVEPISIEDEPAAEETAEEPVAEDQEVEHEHTLDDTLPESMEVDPVEEQSEENEESLKDGEPDKIESETVPEQVVEQAVEEELDLISREPESTELEVIQEQVNGHITKEEHVLEVAEVDSSEPGLNQEQIDEQIVEGVEAEPVQLAAGDAELAEVLIAVEEPKNTEDSITVVSSPPKQTESLDVVPEGPEFTIESPRRSHRRAKLTAEVVNRKENAPPVTPTKADSSSARHRKELASPQVVLDTRAPPKGHDASIELALEALGSPTKPKHDLRKPPTADLRLRLSRALRTELSEFSALKVLRYHLNQKLDVLAIATTTPDEPQRAKNGPRHYQITFNVTDPSVAPSGVTEIQIFRPYKDALPTIQAGDGILLRNFQVISVKGRGFGLRSVTDEGSSWAVFKDDGEPEIRGPPVEFGEGEKNHILALKGWYSTFDAAAKAKIARANGDKAGAGVGKSMTKAS</sequence>
<feature type="compositionally biased region" description="Acidic residues" evidence="1">
    <location>
        <begin position="668"/>
        <end position="677"/>
    </location>
</feature>
<dbReference type="CDD" id="cd04497">
    <property type="entry name" value="hPOT1_OB1_like"/>
    <property type="match status" value="1"/>
</dbReference>
<feature type="region of interest" description="Disordered" evidence="1">
    <location>
        <begin position="555"/>
        <end position="970"/>
    </location>
</feature>
<dbReference type="GO" id="GO:0003677">
    <property type="term" value="F:DNA binding"/>
    <property type="evidence" value="ECO:0007669"/>
    <property type="project" value="InterPro"/>
</dbReference>
<protein>
    <recommendedName>
        <fullName evidence="2">Telomeric single stranded DNA binding POT1/Cdc13 domain-containing protein</fullName>
    </recommendedName>
</protein>
<evidence type="ECO:0000256" key="1">
    <source>
        <dbReference type="SAM" id="MobiDB-lite"/>
    </source>
</evidence>
<feature type="region of interest" description="Disordered" evidence="1">
    <location>
        <begin position="1053"/>
        <end position="1127"/>
    </location>
</feature>
<dbReference type="STRING" id="1745343.A0A2J6Q658"/>
<keyword evidence="4" id="KW-1185">Reference proteome</keyword>
<organism evidence="3 4">
    <name type="scientific">Hyaloscypha hepaticicola</name>
    <dbReference type="NCBI Taxonomy" id="2082293"/>
    <lineage>
        <taxon>Eukaryota</taxon>
        <taxon>Fungi</taxon>
        <taxon>Dikarya</taxon>
        <taxon>Ascomycota</taxon>
        <taxon>Pezizomycotina</taxon>
        <taxon>Leotiomycetes</taxon>
        <taxon>Helotiales</taxon>
        <taxon>Hyaloscyphaceae</taxon>
        <taxon>Hyaloscypha</taxon>
    </lineage>
</organism>
<dbReference type="SMART" id="SM00976">
    <property type="entry name" value="Telo_bind"/>
    <property type="match status" value="1"/>
</dbReference>
<dbReference type="Proteomes" id="UP000235672">
    <property type="component" value="Unassembled WGS sequence"/>
</dbReference>
<feature type="compositionally biased region" description="Acidic residues" evidence="1">
    <location>
        <begin position="645"/>
        <end position="660"/>
    </location>
</feature>
<feature type="compositionally biased region" description="Acidic residues" evidence="1">
    <location>
        <begin position="1092"/>
        <end position="1105"/>
    </location>
</feature>
<evidence type="ECO:0000259" key="2">
    <source>
        <dbReference type="SMART" id="SM00976"/>
    </source>
</evidence>
<feature type="compositionally biased region" description="Basic and acidic residues" evidence="1">
    <location>
        <begin position="818"/>
        <end position="837"/>
    </location>
</feature>
<feature type="compositionally biased region" description="Acidic residues" evidence="1">
    <location>
        <begin position="793"/>
        <end position="802"/>
    </location>
</feature>
<dbReference type="InterPro" id="IPR012340">
    <property type="entry name" value="NA-bd_OB-fold"/>
</dbReference>